<organism evidence="2 3">
    <name type="scientific">Coprinellus micaceus</name>
    <name type="common">Glistening ink-cap mushroom</name>
    <name type="synonym">Coprinus micaceus</name>
    <dbReference type="NCBI Taxonomy" id="71717"/>
    <lineage>
        <taxon>Eukaryota</taxon>
        <taxon>Fungi</taxon>
        <taxon>Dikarya</taxon>
        <taxon>Basidiomycota</taxon>
        <taxon>Agaricomycotina</taxon>
        <taxon>Agaricomycetes</taxon>
        <taxon>Agaricomycetidae</taxon>
        <taxon>Agaricales</taxon>
        <taxon>Agaricineae</taxon>
        <taxon>Psathyrellaceae</taxon>
        <taxon>Coprinellus</taxon>
    </lineage>
</organism>
<name>A0A4Y7TLR0_COPMI</name>
<dbReference type="Proteomes" id="UP000298030">
    <property type="component" value="Unassembled WGS sequence"/>
</dbReference>
<reference evidence="2 3" key="1">
    <citation type="journal article" date="2019" name="Nat. Ecol. Evol.">
        <title>Megaphylogeny resolves global patterns of mushroom evolution.</title>
        <authorList>
            <person name="Varga T."/>
            <person name="Krizsan K."/>
            <person name="Foldi C."/>
            <person name="Dima B."/>
            <person name="Sanchez-Garcia M."/>
            <person name="Sanchez-Ramirez S."/>
            <person name="Szollosi G.J."/>
            <person name="Szarkandi J.G."/>
            <person name="Papp V."/>
            <person name="Albert L."/>
            <person name="Andreopoulos W."/>
            <person name="Angelini C."/>
            <person name="Antonin V."/>
            <person name="Barry K.W."/>
            <person name="Bougher N.L."/>
            <person name="Buchanan P."/>
            <person name="Buyck B."/>
            <person name="Bense V."/>
            <person name="Catcheside P."/>
            <person name="Chovatia M."/>
            <person name="Cooper J."/>
            <person name="Damon W."/>
            <person name="Desjardin D."/>
            <person name="Finy P."/>
            <person name="Geml J."/>
            <person name="Haridas S."/>
            <person name="Hughes K."/>
            <person name="Justo A."/>
            <person name="Karasinski D."/>
            <person name="Kautmanova I."/>
            <person name="Kiss B."/>
            <person name="Kocsube S."/>
            <person name="Kotiranta H."/>
            <person name="LaButti K.M."/>
            <person name="Lechner B.E."/>
            <person name="Liimatainen K."/>
            <person name="Lipzen A."/>
            <person name="Lukacs Z."/>
            <person name="Mihaltcheva S."/>
            <person name="Morgado L.N."/>
            <person name="Niskanen T."/>
            <person name="Noordeloos M.E."/>
            <person name="Ohm R.A."/>
            <person name="Ortiz-Santana B."/>
            <person name="Ovrebo C."/>
            <person name="Racz N."/>
            <person name="Riley R."/>
            <person name="Savchenko A."/>
            <person name="Shiryaev A."/>
            <person name="Soop K."/>
            <person name="Spirin V."/>
            <person name="Szebenyi C."/>
            <person name="Tomsovsky M."/>
            <person name="Tulloss R.E."/>
            <person name="Uehling J."/>
            <person name="Grigoriev I.V."/>
            <person name="Vagvolgyi C."/>
            <person name="Papp T."/>
            <person name="Martin F.M."/>
            <person name="Miettinen O."/>
            <person name="Hibbett D.S."/>
            <person name="Nagy L.G."/>
        </authorList>
    </citation>
    <scope>NUCLEOTIDE SEQUENCE [LARGE SCALE GENOMIC DNA]</scope>
    <source>
        <strain evidence="2 3">FP101781</strain>
    </source>
</reference>
<dbReference type="OrthoDB" id="2662502at2759"/>
<sequence>MPSGALNKENVPPRAYREIPASALGKRRKQGEDGNTDDHDNSKRSQLAVGPRKRGMKTDALVHHGRHFGRTINMFCNFNNLIREGILQEAEMQSNDLELEDLSEHERSEHELFNKLLRLCPFLVDRLFSDDRTNEDVLYSAESLSRGVSGARSDDLKTMKVAVIDWITPEGGVLLLPLARNVKTSRGFFHDVTGEHLCPTDYDWKDPAVRAALRSGQLVMTGLQWPRFLYRNLRTNPNNAWEGLFRSKILVLAYKHIFVSPSAASGESRSTRSGNAQIHSMTSISTASLAYIAALLRFSLSHWHVFSRNDKNADSERFYTGILEFLDDPSEAKDVEDLLNWWNGQIFPAQSSYHCGQQSLPPSSALAMLREQRVREERSQLTERPQQSQT</sequence>
<evidence type="ECO:0000313" key="3">
    <source>
        <dbReference type="Proteomes" id="UP000298030"/>
    </source>
</evidence>
<dbReference type="Pfam" id="PF20414">
    <property type="entry name" value="DUF6698"/>
    <property type="match status" value="1"/>
</dbReference>
<dbReference type="EMBL" id="QPFP01000008">
    <property type="protein sequence ID" value="TEB34901.1"/>
    <property type="molecule type" value="Genomic_DNA"/>
</dbReference>
<comment type="caution">
    <text evidence="2">The sequence shown here is derived from an EMBL/GenBank/DDBJ whole genome shotgun (WGS) entry which is preliminary data.</text>
</comment>
<feature type="compositionally biased region" description="Basic and acidic residues" evidence="1">
    <location>
        <begin position="30"/>
        <end position="43"/>
    </location>
</feature>
<accession>A0A4Y7TLR0</accession>
<protein>
    <submittedName>
        <fullName evidence="2">Uncharacterized protein</fullName>
    </submittedName>
</protein>
<dbReference type="InterPro" id="IPR046521">
    <property type="entry name" value="DUF6698"/>
</dbReference>
<evidence type="ECO:0000313" key="2">
    <source>
        <dbReference type="EMBL" id="TEB34901.1"/>
    </source>
</evidence>
<feature type="region of interest" description="Disordered" evidence="1">
    <location>
        <begin position="1"/>
        <end position="56"/>
    </location>
</feature>
<evidence type="ECO:0000256" key="1">
    <source>
        <dbReference type="SAM" id="MobiDB-lite"/>
    </source>
</evidence>
<keyword evidence="3" id="KW-1185">Reference proteome</keyword>
<dbReference type="AlphaFoldDB" id="A0A4Y7TLR0"/>
<proteinExistence type="predicted"/>
<gene>
    <name evidence="2" type="ORF">FA13DRAFT_1788522</name>
</gene>